<dbReference type="Pfam" id="PF14223">
    <property type="entry name" value="Retrotran_gag_2"/>
    <property type="match status" value="1"/>
</dbReference>
<dbReference type="Proteomes" id="UP000005240">
    <property type="component" value="Unassembled WGS sequence"/>
</dbReference>
<dbReference type="STRING" id="630390.A0A180H3W1"/>
<feature type="compositionally biased region" description="Basic and acidic residues" evidence="1">
    <location>
        <begin position="247"/>
        <end position="256"/>
    </location>
</feature>
<dbReference type="VEuPathDB" id="FungiDB:PTTG_25391"/>
<dbReference type="EnsemblFungi" id="PTTG_25391-t43_1">
    <property type="protein sequence ID" value="PTTG_25391-t43_1-p1"/>
    <property type="gene ID" value="PTTG_25391"/>
</dbReference>
<dbReference type="PANTHER" id="PTHR33246">
    <property type="entry name" value="CCHC-TYPE DOMAIN-CONTAINING PROTEIN"/>
    <property type="match status" value="1"/>
</dbReference>
<dbReference type="OrthoDB" id="2507040at2759"/>
<dbReference type="AlphaFoldDB" id="A0A180H3W1"/>
<reference evidence="3" key="4">
    <citation type="submission" date="2025-05" db="UniProtKB">
        <authorList>
            <consortium name="EnsemblFungi"/>
        </authorList>
    </citation>
    <scope>IDENTIFICATION</scope>
    <source>
        <strain evidence="3">isolate 1-1 / race 1 (BBBD)</strain>
    </source>
</reference>
<dbReference type="EMBL" id="ADAS02000003">
    <property type="protein sequence ID" value="OAV99491.1"/>
    <property type="molecule type" value="Genomic_DNA"/>
</dbReference>
<gene>
    <name evidence="2" type="ORF">PTTG_25391</name>
</gene>
<evidence type="ECO:0000256" key="1">
    <source>
        <dbReference type="SAM" id="MobiDB-lite"/>
    </source>
</evidence>
<organism evidence="2">
    <name type="scientific">Puccinia triticina (isolate 1-1 / race 1 (BBBD))</name>
    <name type="common">Brown leaf rust fungus</name>
    <dbReference type="NCBI Taxonomy" id="630390"/>
    <lineage>
        <taxon>Eukaryota</taxon>
        <taxon>Fungi</taxon>
        <taxon>Dikarya</taxon>
        <taxon>Basidiomycota</taxon>
        <taxon>Pucciniomycotina</taxon>
        <taxon>Pucciniomycetes</taxon>
        <taxon>Pucciniales</taxon>
        <taxon>Pucciniaceae</taxon>
        <taxon>Puccinia</taxon>
    </lineage>
</organism>
<reference evidence="3 4" key="3">
    <citation type="journal article" date="2017" name="G3 (Bethesda)">
        <title>Comparative analysis highlights variable genome content of wheat rusts and divergence of the mating loci.</title>
        <authorList>
            <person name="Cuomo C.A."/>
            <person name="Bakkeren G."/>
            <person name="Khalil H.B."/>
            <person name="Panwar V."/>
            <person name="Joly D."/>
            <person name="Linning R."/>
            <person name="Sakthikumar S."/>
            <person name="Song X."/>
            <person name="Adiconis X."/>
            <person name="Fan L."/>
            <person name="Goldberg J.M."/>
            <person name="Levin J.Z."/>
            <person name="Young S."/>
            <person name="Zeng Q."/>
            <person name="Anikster Y."/>
            <person name="Bruce M."/>
            <person name="Wang M."/>
            <person name="Yin C."/>
            <person name="McCallum B."/>
            <person name="Szabo L.J."/>
            <person name="Hulbert S."/>
            <person name="Chen X."/>
            <person name="Fellers J.P."/>
        </authorList>
    </citation>
    <scope>NUCLEOTIDE SEQUENCE</scope>
    <source>
        <strain evidence="3">isolate 1-1 / race 1 (BBBD)</strain>
        <strain evidence="4">Isolate 1-1 / race 1 (BBBD)</strain>
    </source>
</reference>
<proteinExistence type="predicted"/>
<dbReference type="PANTHER" id="PTHR33246:SF51">
    <property type="entry name" value="MYB_SANT-LIKE DOMAIN-CONTAINING PROTEIN"/>
    <property type="match status" value="1"/>
</dbReference>
<reference evidence="2" key="2">
    <citation type="submission" date="2016-05" db="EMBL/GenBank/DDBJ databases">
        <title>Comparative analysis highlights variable genome content of wheat rusts and divergence of the mating loci.</title>
        <authorList>
            <person name="Cuomo C.A."/>
            <person name="Bakkeren G."/>
            <person name="Szabo L."/>
            <person name="Khalil H."/>
            <person name="Joly D."/>
            <person name="Goldberg J."/>
            <person name="Young S."/>
            <person name="Zeng Q."/>
            <person name="Fellers J."/>
        </authorList>
    </citation>
    <scope>NUCLEOTIDE SEQUENCE [LARGE SCALE GENOMIC DNA]</scope>
    <source>
        <strain evidence="2">1-1 BBBD Race 1</strain>
    </source>
</reference>
<reference evidence="2" key="1">
    <citation type="submission" date="2009-11" db="EMBL/GenBank/DDBJ databases">
        <authorList>
            <consortium name="The Broad Institute Genome Sequencing Platform"/>
            <person name="Ward D."/>
            <person name="Feldgarden M."/>
            <person name="Earl A."/>
            <person name="Young S.K."/>
            <person name="Zeng Q."/>
            <person name="Koehrsen M."/>
            <person name="Alvarado L."/>
            <person name="Berlin A."/>
            <person name="Bochicchio J."/>
            <person name="Borenstein D."/>
            <person name="Chapman S.B."/>
            <person name="Chen Z."/>
            <person name="Engels R."/>
            <person name="Freedman E."/>
            <person name="Gellesch M."/>
            <person name="Goldberg J."/>
            <person name="Griggs A."/>
            <person name="Gujja S."/>
            <person name="Heilman E."/>
            <person name="Heiman D."/>
            <person name="Hepburn T."/>
            <person name="Howarth C."/>
            <person name="Jen D."/>
            <person name="Larson L."/>
            <person name="Lewis B."/>
            <person name="Mehta T."/>
            <person name="Park D."/>
            <person name="Pearson M."/>
            <person name="Roberts A."/>
            <person name="Saif S."/>
            <person name="Shea T."/>
            <person name="Shenoy N."/>
            <person name="Sisk P."/>
            <person name="Stolte C."/>
            <person name="Sykes S."/>
            <person name="Thomson T."/>
            <person name="Walk T."/>
            <person name="White J."/>
            <person name="Yandava C."/>
            <person name="Izard J."/>
            <person name="Baranova O.V."/>
            <person name="Blanton J.M."/>
            <person name="Tanner A.C."/>
            <person name="Dewhirst F.E."/>
            <person name="Haas B."/>
            <person name="Nusbaum C."/>
            <person name="Birren B."/>
        </authorList>
    </citation>
    <scope>NUCLEOTIDE SEQUENCE [LARGE SCALE GENOMIC DNA]</scope>
    <source>
        <strain evidence="2">1-1 BBBD Race 1</strain>
    </source>
</reference>
<feature type="region of interest" description="Disordered" evidence="1">
    <location>
        <begin position="223"/>
        <end position="256"/>
    </location>
</feature>
<evidence type="ECO:0000313" key="2">
    <source>
        <dbReference type="EMBL" id="OAV99491.1"/>
    </source>
</evidence>
<evidence type="ECO:0000313" key="3">
    <source>
        <dbReference type="EnsemblFungi" id="PTTG_25391-t43_1-p1"/>
    </source>
</evidence>
<evidence type="ECO:0008006" key="5">
    <source>
        <dbReference type="Google" id="ProtNLM"/>
    </source>
</evidence>
<evidence type="ECO:0000313" key="4">
    <source>
        <dbReference type="Proteomes" id="UP000005240"/>
    </source>
</evidence>
<protein>
    <recommendedName>
        <fullName evidence="5">Retrotransposon Copia-like N-terminal domain-containing protein</fullName>
    </recommendedName>
</protein>
<sequence>MSTDCGSNPTKDAPAHQLTLDIKPTTMSTPSPKISTARLPILEAPGLQSNYLDWKLVVNQVFKSAKFHYVLTATEPADRPATWEDDNDTVCAILVQIVDRSNLRYFREHADDAAGMWGALSQAHQDSSTGGRVYWIRKLVNARMTGDDIDAHIDSLAQSHERLNSLVTSDKPLTPDNVHVAALLSSIPPDWIHCVSALMNQEGVKTETIVKALKNEAVRRESQNEIISVSSTKPKPIKSTNPPSKTRAQEEKPRCPLCNRDGHDLNSCNNIKGIIQEHKAAQKAFWKASTRKKK</sequence>
<accession>A0A180H3W1</accession>
<feature type="compositionally biased region" description="Polar residues" evidence="1">
    <location>
        <begin position="224"/>
        <end position="246"/>
    </location>
</feature>
<keyword evidence="4" id="KW-1185">Reference proteome</keyword>
<name>A0A180H3W1_PUCT1</name>